<dbReference type="Gene3D" id="3.40.50.300">
    <property type="entry name" value="P-loop containing nucleotide triphosphate hydrolases"/>
    <property type="match status" value="1"/>
</dbReference>
<evidence type="ECO:0000313" key="1">
    <source>
        <dbReference type="EMBL" id="MFB2895876.1"/>
    </source>
</evidence>
<accession>A0ABV4XW31</accession>
<proteinExistence type="predicted"/>
<dbReference type="InterPro" id="IPR052732">
    <property type="entry name" value="Cell-binding_unc_protein"/>
</dbReference>
<dbReference type="PANTHER" id="PTHR43883:SF1">
    <property type="entry name" value="GLUCONOKINASE"/>
    <property type="match status" value="1"/>
</dbReference>
<comment type="caution">
    <text evidence="1">The sequence shown here is derived from an EMBL/GenBank/DDBJ whole genome shotgun (WGS) entry which is preliminary data.</text>
</comment>
<dbReference type="Pfam" id="PF13671">
    <property type="entry name" value="AAA_33"/>
    <property type="match status" value="1"/>
</dbReference>
<keyword evidence="2" id="KW-1185">Reference proteome</keyword>
<protein>
    <submittedName>
        <fullName evidence="1">AAA family ATPase</fullName>
    </submittedName>
</protein>
<gene>
    <name evidence="1" type="ORF">ACE1CI_23450</name>
</gene>
<dbReference type="EMBL" id="JBHFNR010000175">
    <property type="protein sequence ID" value="MFB2895876.1"/>
    <property type="molecule type" value="Genomic_DNA"/>
</dbReference>
<dbReference type="SUPFAM" id="SSF52540">
    <property type="entry name" value="P-loop containing nucleoside triphosphate hydrolases"/>
    <property type="match status" value="1"/>
</dbReference>
<sequence length="219" mass="24695">MPLFPMAQSSSLSLDPRLLQEVGDLGILDPRLLQEVGDLGILDPRLLQEVGDLDMTKLILSIGLPGSGKSTLAEKLIAETPGSLLISTDRIRGQLFGDEAIQGPWFLVWRELERQLQQAALAIAQGQATLAIYDATNAARRQRKDAIALCRETGFTHITGLWFDTPIWLCLSRNRRRQRRVPEEVIFRMSRQLRDAPPALVDGFDRLIRYHLDQFIIVE</sequence>
<organism evidence="1 2">
    <name type="scientific">Floridaenema flaviceps BLCC-F50</name>
    <dbReference type="NCBI Taxonomy" id="3153642"/>
    <lineage>
        <taxon>Bacteria</taxon>
        <taxon>Bacillati</taxon>
        <taxon>Cyanobacteriota</taxon>
        <taxon>Cyanophyceae</taxon>
        <taxon>Oscillatoriophycideae</taxon>
        <taxon>Aerosakkonematales</taxon>
        <taxon>Aerosakkonemataceae</taxon>
        <taxon>Floridanema</taxon>
        <taxon>Floridanema flaviceps</taxon>
    </lineage>
</organism>
<dbReference type="PANTHER" id="PTHR43883">
    <property type="entry name" value="SLR0207 PROTEIN"/>
    <property type="match status" value="1"/>
</dbReference>
<reference evidence="1 2" key="1">
    <citation type="submission" date="2024-09" db="EMBL/GenBank/DDBJ databases">
        <title>Floridaenema gen nov. (Aerosakkonemataceae, Aerosakkonematales ord. nov., Cyanobacteria) from benthic tropical and subtropical fresh waters, with the description of four new species.</title>
        <authorList>
            <person name="Moretto J.A."/>
            <person name="Berthold D.E."/>
            <person name="Lefler F.W."/>
            <person name="Huang I.-S."/>
            <person name="Laughinghouse H. IV."/>
        </authorList>
    </citation>
    <scope>NUCLEOTIDE SEQUENCE [LARGE SCALE GENOMIC DNA]</scope>
    <source>
        <strain evidence="1 2">BLCC-F50</strain>
    </source>
</reference>
<dbReference type="Proteomes" id="UP001576784">
    <property type="component" value="Unassembled WGS sequence"/>
</dbReference>
<dbReference type="InterPro" id="IPR027417">
    <property type="entry name" value="P-loop_NTPase"/>
</dbReference>
<name>A0ABV4XW31_9CYAN</name>
<evidence type="ECO:0000313" key="2">
    <source>
        <dbReference type="Proteomes" id="UP001576784"/>
    </source>
</evidence>